<evidence type="ECO:0000256" key="1">
    <source>
        <dbReference type="SAM" id="MobiDB-lite"/>
    </source>
</evidence>
<feature type="compositionally biased region" description="Low complexity" evidence="1">
    <location>
        <begin position="822"/>
        <end position="842"/>
    </location>
</feature>
<keyword evidence="4" id="KW-1185">Reference proteome</keyword>
<dbReference type="PANTHER" id="PTHR47667:SF1">
    <property type="entry name" value="REGULATOR OF TY1 TRANSPOSITION PROTEIN 107"/>
    <property type="match status" value="1"/>
</dbReference>
<feature type="compositionally biased region" description="Basic and acidic residues" evidence="1">
    <location>
        <begin position="490"/>
        <end position="506"/>
    </location>
</feature>
<feature type="domain" description="BRCT" evidence="2">
    <location>
        <begin position="86"/>
        <end position="178"/>
    </location>
</feature>
<dbReference type="Pfam" id="PF12738">
    <property type="entry name" value="PTCB-BRCT"/>
    <property type="match status" value="1"/>
</dbReference>
<feature type="domain" description="BRCT" evidence="2">
    <location>
        <begin position="1"/>
        <end position="85"/>
    </location>
</feature>
<feature type="domain" description="BRCT" evidence="2">
    <location>
        <begin position="1184"/>
        <end position="1230"/>
    </location>
</feature>
<dbReference type="SMART" id="SM00292">
    <property type="entry name" value="BRCT"/>
    <property type="match status" value="6"/>
</dbReference>
<feature type="compositionally biased region" description="Low complexity" evidence="1">
    <location>
        <begin position="562"/>
        <end position="572"/>
    </location>
</feature>
<feature type="compositionally biased region" description="Basic and acidic residues" evidence="1">
    <location>
        <begin position="1042"/>
        <end position="1063"/>
    </location>
</feature>
<dbReference type="GO" id="GO:0035361">
    <property type="term" value="C:Cul8-RING ubiquitin ligase complex"/>
    <property type="evidence" value="ECO:0007669"/>
    <property type="project" value="TreeGrafter"/>
</dbReference>
<dbReference type="CDD" id="cd18432">
    <property type="entry name" value="BRCT_PAXIP1_rpt6_like"/>
    <property type="match status" value="1"/>
</dbReference>
<dbReference type="STRING" id="27342.A0A0H2SGN9"/>
<dbReference type="InterPro" id="IPR001357">
    <property type="entry name" value="BRCT_dom"/>
</dbReference>
<reference evidence="3 4" key="1">
    <citation type="submission" date="2015-04" db="EMBL/GenBank/DDBJ databases">
        <title>Complete genome sequence of Schizopora paradoxa KUC8140, a cosmopolitan wood degrader in East Asia.</title>
        <authorList>
            <consortium name="DOE Joint Genome Institute"/>
            <person name="Min B."/>
            <person name="Park H."/>
            <person name="Jang Y."/>
            <person name="Kim J.-J."/>
            <person name="Kim K.H."/>
            <person name="Pangilinan J."/>
            <person name="Lipzen A."/>
            <person name="Riley R."/>
            <person name="Grigoriev I.V."/>
            <person name="Spatafora J.W."/>
            <person name="Choi I.-G."/>
        </authorList>
    </citation>
    <scope>NUCLEOTIDE SEQUENCE [LARGE SCALE GENOMIC DNA]</scope>
    <source>
        <strain evidence="3 4">KUC8140</strain>
    </source>
</reference>
<feature type="compositionally biased region" description="Basic and acidic residues" evidence="1">
    <location>
        <begin position="688"/>
        <end position="711"/>
    </location>
</feature>
<dbReference type="CDD" id="cd18436">
    <property type="entry name" value="BRCT_BRC1_like_rpt2"/>
    <property type="match status" value="1"/>
</dbReference>
<feature type="region of interest" description="Disordered" evidence="1">
    <location>
        <begin position="531"/>
        <end position="1152"/>
    </location>
</feature>
<dbReference type="Pfam" id="PF16770">
    <property type="entry name" value="RTT107_BRCT_5"/>
    <property type="match status" value="1"/>
</dbReference>
<feature type="compositionally biased region" description="Acidic residues" evidence="1">
    <location>
        <begin position="545"/>
        <end position="554"/>
    </location>
</feature>
<dbReference type="InParanoid" id="A0A0H2SGN9"/>
<dbReference type="Proteomes" id="UP000053477">
    <property type="component" value="Unassembled WGS sequence"/>
</dbReference>
<feature type="region of interest" description="Disordered" evidence="1">
    <location>
        <begin position="477"/>
        <end position="519"/>
    </location>
</feature>
<evidence type="ECO:0000259" key="2">
    <source>
        <dbReference type="PROSITE" id="PS50172"/>
    </source>
</evidence>
<dbReference type="GO" id="GO:1990683">
    <property type="term" value="P:DNA double-strand break attachment to nuclear envelope"/>
    <property type="evidence" value="ECO:0007669"/>
    <property type="project" value="TreeGrafter"/>
</dbReference>
<dbReference type="EMBL" id="KQ085918">
    <property type="protein sequence ID" value="KLO16256.1"/>
    <property type="molecule type" value="Genomic_DNA"/>
</dbReference>
<feature type="compositionally biased region" description="Acidic residues" evidence="1">
    <location>
        <begin position="801"/>
        <end position="812"/>
    </location>
</feature>
<dbReference type="SUPFAM" id="SSF52113">
    <property type="entry name" value="BRCT domain"/>
    <property type="match status" value="4"/>
</dbReference>
<sequence>MIFKSVRYFLPHSLTAERRDELTKILNANGGEEAARLDVATHVITNSHVFEGYQNVSENVAVVTDFWVDRSVVLGKVQNVRIYSADPVKIFSGVTACTSEIATSDQEIIAAGLNGLGGLYREGFTRDCTHLIVPRPGSTKYDTGIQLKSTMQMRVVVPQWFDDCFQQMLHLPEEPYEWPDPEILRSSNVGGDPAKKKSVIPKPRRDLIRTALETLPEGDEKIRIEKLTAKSIPNVWAGRRILLSRNLDVEHVMDFVKTSIKRGGGVLIDLDWSQDEDDLEEEELAKVSDADIYVTQYRAGRAYLKALKENKTIGSLAWLFHVQQTGTIVRPEDHLLHYPRRNQKIPNFDTHVMTISNYSDDARAYLKRLIVLMGGEFTADMNQRNTIVVAAYISGKKTEKAREWDIPIVNHTWLEDCFVAWRALTPAQEKYITFPQGLSFAKLVAQRGVGRIGFDVASPAEIAAIEAEVELEIEARRKRRGDGGGASEEVVIKEEKDVKTKKKGGEPAKATEASQNEAREVEVLMDLDEVPPADDFPVQEIDTDHADDEVEEEEKDVRKRSPSPLSSLPVSPVKKKRGKPKEAQLVSEDEDEEESQPRTVSKTNNKSSAAGPSKKVKKAAQSETEAELEEVSPPRRPEPPKKKAGSSKATRSRARSDPESEDDGEIEEVERPAAKQAKPANPVAKSTTTEKSKSKGKFKEKNATSSKRADSDVIDLSDDNEEEEEPESEPYPTRRQTRSLTSSPTKNAATAPVSKVPTTSFYGSSPKKPLTAAAPSPKKVASPKTKKTTAKASTSSRMEEMMQELESSDSDADLQFSPVKSTNKGKGKATAPTKKPAAARALARTDDEEEEEEGKASANASRDEEQVRKKRESHPVTRIGPPKAKTKNGPLATSTPLRKAPRRNENTDESSPTHGLVVEVEIESQESPPVAGPSRIRGGATTKVTAVAAEMISASPERARPSKKRPRSPSPPPAPNSRPSSPNKQRKNATVAKSQTPSSLSERDQLQAQVNGVGGRPPGRQAKALAAAKLKDDVSDANSYAKEIKSGRIRGAWERELPKENNSKGKGKATAANSPAVVKRRASAASSVKETEDDEEGGDETGKSSKSKKRKVPEDEDSKGGKKKARFKEREESMSVGAATTENDERTPGKGIKFMTTGVQLDQKVVDGLDKLGIKETKVPRQCTHLIVKSIMRTEKFLFALANAPCIVSKDWALDCARAKRVLPTDKYLLHDPEGEAKHGLNLEKTLERARFQKGKLFLHHVFYLTPNIPNYSTVKKVIQAHSGKPSDCKKTVKVEELKKDKDCRHVISCQEDRAIWEPLAKQGYPIFSAEAVYKAVFRQETNWSDETVQVQVGM</sequence>
<dbReference type="PROSITE" id="PS50172">
    <property type="entry name" value="BRCT"/>
    <property type="match status" value="4"/>
</dbReference>
<accession>A0A0H2SGN9</accession>
<dbReference type="GO" id="GO:0006302">
    <property type="term" value="P:double-strand break repair"/>
    <property type="evidence" value="ECO:0007669"/>
    <property type="project" value="TreeGrafter"/>
</dbReference>
<feature type="compositionally biased region" description="Acidic residues" evidence="1">
    <location>
        <begin position="712"/>
        <end position="728"/>
    </location>
</feature>
<feature type="compositionally biased region" description="Low complexity" evidence="1">
    <location>
        <begin position="940"/>
        <end position="949"/>
    </location>
</feature>
<feature type="compositionally biased region" description="Low complexity" evidence="1">
    <location>
        <begin position="771"/>
        <end position="783"/>
    </location>
</feature>
<dbReference type="Gene3D" id="3.40.50.10190">
    <property type="entry name" value="BRCT domain"/>
    <property type="match status" value="5"/>
</dbReference>
<feature type="compositionally biased region" description="Polar residues" evidence="1">
    <location>
        <begin position="738"/>
        <end position="748"/>
    </location>
</feature>
<feature type="compositionally biased region" description="Polar residues" evidence="1">
    <location>
        <begin position="597"/>
        <end position="610"/>
    </location>
</feature>
<dbReference type="GO" id="GO:0005634">
    <property type="term" value="C:nucleus"/>
    <property type="evidence" value="ECO:0007669"/>
    <property type="project" value="TreeGrafter"/>
</dbReference>
<dbReference type="CDD" id="cd17743">
    <property type="entry name" value="BRCT_BRC1_like_rpt5"/>
    <property type="match status" value="1"/>
</dbReference>
<evidence type="ECO:0000313" key="3">
    <source>
        <dbReference type="EMBL" id="KLO16256.1"/>
    </source>
</evidence>
<name>A0A0H2SGN9_9AGAM</name>
<dbReference type="OrthoDB" id="342264at2759"/>
<dbReference type="InterPro" id="IPR053036">
    <property type="entry name" value="CellCycle_DNARepair_Reg"/>
</dbReference>
<feature type="compositionally biased region" description="Basic residues" evidence="1">
    <location>
        <begin position="642"/>
        <end position="653"/>
    </location>
</feature>
<feature type="compositionally biased region" description="Acidic residues" evidence="1">
    <location>
        <begin position="659"/>
        <end position="668"/>
    </location>
</feature>
<dbReference type="PANTHER" id="PTHR47667">
    <property type="entry name" value="REGULATOR OF TY1 TRANSPOSITION PROTEIN 107"/>
    <property type="match status" value="1"/>
</dbReference>
<gene>
    <name evidence="3" type="ORF">SCHPADRAFT_901651</name>
</gene>
<proteinExistence type="predicted"/>
<evidence type="ECO:0000313" key="4">
    <source>
        <dbReference type="Proteomes" id="UP000053477"/>
    </source>
</evidence>
<dbReference type="Pfam" id="PF16589">
    <property type="entry name" value="BRCT_2"/>
    <property type="match status" value="1"/>
</dbReference>
<organism evidence="3 4">
    <name type="scientific">Schizopora paradoxa</name>
    <dbReference type="NCBI Taxonomy" id="27342"/>
    <lineage>
        <taxon>Eukaryota</taxon>
        <taxon>Fungi</taxon>
        <taxon>Dikarya</taxon>
        <taxon>Basidiomycota</taxon>
        <taxon>Agaricomycotina</taxon>
        <taxon>Agaricomycetes</taxon>
        <taxon>Hymenochaetales</taxon>
        <taxon>Schizoporaceae</taxon>
        <taxon>Schizopora</taxon>
    </lineage>
</organism>
<protein>
    <recommendedName>
        <fullName evidence="2">BRCT domain-containing protein</fullName>
    </recommendedName>
</protein>
<dbReference type="InterPro" id="IPR036420">
    <property type="entry name" value="BRCT_dom_sf"/>
</dbReference>
<feature type="compositionally biased region" description="Polar residues" evidence="1">
    <location>
        <begin position="991"/>
        <end position="1010"/>
    </location>
</feature>
<feature type="domain" description="BRCT" evidence="2">
    <location>
        <begin position="343"/>
        <end position="418"/>
    </location>
</feature>
<feature type="compositionally biased region" description="Basic and acidic residues" evidence="1">
    <location>
        <begin position="632"/>
        <end position="641"/>
    </location>
</feature>
<dbReference type="FunCoup" id="A0A0H2SGN9">
    <property type="interactions" value="297"/>
</dbReference>
<dbReference type="Pfam" id="PF00533">
    <property type="entry name" value="BRCT"/>
    <property type="match status" value="1"/>
</dbReference>